<evidence type="ECO:0000313" key="2">
    <source>
        <dbReference type="Proteomes" id="UP000295727"/>
    </source>
</evidence>
<dbReference type="Proteomes" id="UP000295727">
    <property type="component" value="Chromosome 4"/>
</dbReference>
<proteinExistence type="predicted"/>
<sequence>MQRKAVNPLYLACGAVLLCGLAPGSTRQLLLPCLFCLQRASTQAKLAPAANRGGTRRLTAREQGRLRIGLCKNENYYDLETGLAPGRTVESLPATDTRRNDNIYRNRAILLLNLDENGKV</sequence>
<name>A0A4V1B0K7_9BURK</name>
<dbReference type="EMBL" id="CP038151">
    <property type="protein sequence ID" value="QBR03113.1"/>
    <property type="molecule type" value="Genomic_DNA"/>
</dbReference>
<dbReference type="KEGG" id="ppai:E1956_38740"/>
<accession>A0A4V1B0K7</accession>
<evidence type="ECO:0000313" key="1">
    <source>
        <dbReference type="EMBL" id="QBR03113.1"/>
    </source>
</evidence>
<dbReference type="RefSeq" id="WP_134758614.1">
    <property type="nucleotide sequence ID" value="NZ_CP038151.1"/>
</dbReference>
<organism evidence="1 2">
    <name type="scientific">Paraburkholderia pallida</name>
    <dbReference type="NCBI Taxonomy" id="2547399"/>
    <lineage>
        <taxon>Bacteria</taxon>
        <taxon>Pseudomonadati</taxon>
        <taxon>Pseudomonadota</taxon>
        <taxon>Betaproteobacteria</taxon>
        <taxon>Burkholderiales</taxon>
        <taxon>Burkholderiaceae</taxon>
        <taxon>Paraburkholderia</taxon>
    </lineage>
</organism>
<gene>
    <name evidence="1" type="ORF">E1956_38740</name>
</gene>
<keyword evidence="2" id="KW-1185">Reference proteome</keyword>
<dbReference type="AlphaFoldDB" id="A0A4V1B0K7"/>
<protein>
    <submittedName>
        <fullName evidence="1">Uncharacterized protein</fullName>
    </submittedName>
</protein>
<reference evidence="1 2" key="1">
    <citation type="submission" date="2019-03" db="EMBL/GenBank/DDBJ databases">
        <title>Paraburkholderia sp. 7MH5, isolated from subtropical forest soil.</title>
        <authorList>
            <person name="Gao Z.-H."/>
            <person name="Qiu L.-H."/>
        </authorList>
    </citation>
    <scope>NUCLEOTIDE SEQUENCE [LARGE SCALE GENOMIC DNA]</scope>
    <source>
        <strain evidence="1 2">7MH5</strain>
    </source>
</reference>